<feature type="domain" description="Response regulatory" evidence="18">
    <location>
        <begin position="601"/>
        <end position="717"/>
    </location>
</feature>
<dbReference type="SUPFAM" id="SSF47226">
    <property type="entry name" value="Histidine-containing phosphotransfer domain, HPT domain"/>
    <property type="match status" value="1"/>
</dbReference>
<evidence type="ECO:0000256" key="2">
    <source>
        <dbReference type="ARBA" id="ARBA00004429"/>
    </source>
</evidence>
<feature type="domain" description="Histidine kinase" evidence="17">
    <location>
        <begin position="357"/>
        <end position="577"/>
    </location>
</feature>
<sequence>MNQQTKSFSQSVRGKIIIAAFFACIALGLAWATSKYAFNKMLGSFEDVAKPGERLRLVNELTFKIISLDQLQKAQALNNPGDYSIFLEETKQLSLGIDSLSKLYANDSLQLSRIKSMNALLKERDRLFINYLKVREGLLNNNSFSNQVAELNALVDESSKDLDSLVLRSEKRTLITTIKNNDENKLSEGPKTFFGKLFSKKKDDKNNQSFNIMNEELNVKVDTVALSRQDSIIQNVERTIRQLEEVQRKKSEVFINREAILASTSDLLINKMLTVLREVESEAVKQIEINNKEAREVVNDSIKQISIIIIVFFLVTVILLYFILSDIAKSNQYRKDLELAKEEAEYHSLAKQRFLSNMSHEIRTPLQAIIGYSELIRKQENPRKKDIEAIYHSSEHLMQIVNEVLDYNRIVSGKLTFSHEVFNMQKLLTEVLSVMHLQAEKKELKIVQDFDIDDDLWVEGDAFRLKQILYNLLSNAIKFTHVGMVSIAVSYKKQADDVHFMFVIEDTGIGMTKDEVRLIFNEFEQANNPENKEMNRAGAGLGLSIVKALVESQEGRIHVKSSPAKGSSFTVYLKFRQVHQPQEEGLLGVKNNLLSTAFKGKVWIVDDDQFILDLCALIFDNYQIAYECFSSPEEALKTELTNDVKFIFLDMRMPGMNGITLCKKLKEKIQHPDVLIYALTAQVLPEETVQVLNSGFDGLLMKPFKEEQLLSMLINGSVNTVEEENQTHPEFDLTALEKMTFGDWQQTLNILNRFIEDSHQDIKILEGNIKKQKLEEVSLVVHRIAGRVAQVGAKPLAALFREQELLLQDAKLWNESFDETLIGLIKKLNLLMNQIARLKA</sequence>
<keyword evidence="9" id="KW-0418">Kinase</keyword>
<dbReference type="Gene3D" id="1.10.287.130">
    <property type="match status" value="1"/>
</dbReference>
<keyword evidence="8 16" id="KW-0812">Transmembrane</keyword>
<feature type="domain" description="HPt" evidence="19">
    <location>
        <begin position="743"/>
        <end position="840"/>
    </location>
</feature>
<evidence type="ECO:0000259" key="19">
    <source>
        <dbReference type="PROSITE" id="PS50894"/>
    </source>
</evidence>
<organism evidence="20 21">
    <name type="scientific">Pedobacter aquae</name>
    <dbReference type="NCBI Taxonomy" id="2605747"/>
    <lineage>
        <taxon>Bacteria</taxon>
        <taxon>Pseudomonadati</taxon>
        <taxon>Bacteroidota</taxon>
        <taxon>Sphingobacteriia</taxon>
        <taxon>Sphingobacteriales</taxon>
        <taxon>Sphingobacteriaceae</taxon>
        <taxon>Pedobacter</taxon>
    </lineage>
</organism>
<evidence type="ECO:0000256" key="6">
    <source>
        <dbReference type="ARBA" id="ARBA00022553"/>
    </source>
</evidence>
<dbReference type="SUPFAM" id="SSF55874">
    <property type="entry name" value="ATPase domain of HSP90 chaperone/DNA topoisomerase II/histidine kinase"/>
    <property type="match status" value="1"/>
</dbReference>
<dbReference type="RefSeq" id="WP_149074659.1">
    <property type="nucleotide sequence ID" value="NZ_CP043329.1"/>
</dbReference>
<dbReference type="InterPro" id="IPR036890">
    <property type="entry name" value="HATPase_C_sf"/>
</dbReference>
<evidence type="ECO:0000259" key="17">
    <source>
        <dbReference type="PROSITE" id="PS50109"/>
    </source>
</evidence>
<comment type="catalytic activity">
    <reaction evidence="1">
        <text>ATP + protein L-histidine = ADP + protein N-phospho-L-histidine.</text>
        <dbReference type="EC" id="2.7.13.3"/>
    </reaction>
</comment>
<dbReference type="PANTHER" id="PTHR43047">
    <property type="entry name" value="TWO-COMPONENT HISTIDINE PROTEIN KINASE"/>
    <property type="match status" value="1"/>
</dbReference>
<dbReference type="Gene3D" id="3.40.50.2300">
    <property type="match status" value="1"/>
</dbReference>
<dbReference type="InterPro" id="IPR008207">
    <property type="entry name" value="Sig_transdc_His_kin_Hpt_dom"/>
</dbReference>
<dbReference type="Pfam" id="PF00512">
    <property type="entry name" value="HisKA"/>
    <property type="match status" value="1"/>
</dbReference>
<evidence type="ECO:0000256" key="12">
    <source>
        <dbReference type="ARBA" id="ARBA00023136"/>
    </source>
</evidence>
<dbReference type="InterPro" id="IPR003594">
    <property type="entry name" value="HATPase_dom"/>
</dbReference>
<dbReference type="PANTHER" id="PTHR43047:SF72">
    <property type="entry name" value="OSMOSENSING HISTIDINE PROTEIN KINASE SLN1"/>
    <property type="match status" value="1"/>
</dbReference>
<gene>
    <name evidence="20" type="ORF">FYC62_08600</name>
</gene>
<keyword evidence="5" id="KW-0997">Cell inner membrane</keyword>
<dbReference type="SMART" id="SM00388">
    <property type="entry name" value="HisKA"/>
    <property type="match status" value="1"/>
</dbReference>
<evidence type="ECO:0000256" key="11">
    <source>
        <dbReference type="ARBA" id="ARBA00022989"/>
    </source>
</evidence>
<evidence type="ECO:0000256" key="4">
    <source>
        <dbReference type="ARBA" id="ARBA00022475"/>
    </source>
</evidence>
<comment type="subcellular location">
    <subcellularLocation>
        <location evidence="2">Cell inner membrane</location>
        <topology evidence="2">Multi-pass membrane protein</topology>
    </subcellularLocation>
</comment>
<dbReference type="Proteomes" id="UP000323653">
    <property type="component" value="Chromosome"/>
</dbReference>
<evidence type="ECO:0000256" key="9">
    <source>
        <dbReference type="ARBA" id="ARBA00022777"/>
    </source>
</evidence>
<keyword evidence="6 14" id="KW-0597">Phosphoprotein</keyword>
<accession>A0A5C0VIQ4</accession>
<evidence type="ECO:0000256" key="13">
    <source>
        <dbReference type="PROSITE-ProRule" id="PRU00110"/>
    </source>
</evidence>
<dbReference type="InterPro" id="IPR011006">
    <property type="entry name" value="CheY-like_superfamily"/>
</dbReference>
<dbReference type="GO" id="GO:0005886">
    <property type="term" value="C:plasma membrane"/>
    <property type="evidence" value="ECO:0007669"/>
    <property type="project" value="UniProtKB-SubCell"/>
</dbReference>
<dbReference type="EC" id="2.7.13.3" evidence="3"/>
<keyword evidence="15" id="KW-0175">Coiled coil</keyword>
<evidence type="ECO:0000313" key="21">
    <source>
        <dbReference type="Proteomes" id="UP000323653"/>
    </source>
</evidence>
<proteinExistence type="predicted"/>
<dbReference type="Pfam" id="PF02518">
    <property type="entry name" value="HATPase_c"/>
    <property type="match status" value="1"/>
</dbReference>
<dbReference type="InterPro" id="IPR004358">
    <property type="entry name" value="Sig_transdc_His_kin-like_C"/>
</dbReference>
<feature type="transmembrane region" description="Helical" evidence="16">
    <location>
        <begin position="305"/>
        <end position="324"/>
    </location>
</feature>
<dbReference type="Gene3D" id="1.20.120.160">
    <property type="entry name" value="HPT domain"/>
    <property type="match status" value="1"/>
</dbReference>
<dbReference type="InterPro" id="IPR003661">
    <property type="entry name" value="HisK_dim/P_dom"/>
</dbReference>
<dbReference type="PROSITE" id="PS50894">
    <property type="entry name" value="HPT"/>
    <property type="match status" value="1"/>
</dbReference>
<dbReference type="InterPro" id="IPR036097">
    <property type="entry name" value="HisK_dim/P_sf"/>
</dbReference>
<evidence type="ECO:0000256" key="7">
    <source>
        <dbReference type="ARBA" id="ARBA00022679"/>
    </source>
</evidence>
<dbReference type="EMBL" id="CP043329">
    <property type="protein sequence ID" value="QEK51712.1"/>
    <property type="molecule type" value="Genomic_DNA"/>
</dbReference>
<keyword evidence="12 16" id="KW-0472">Membrane</keyword>
<dbReference type="Gene3D" id="3.30.565.10">
    <property type="entry name" value="Histidine kinase-like ATPase, C-terminal domain"/>
    <property type="match status" value="1"/>
</dbReference>
<feature type="modified residue" description="4-aspartylphosphate" evidence="14">
    <location>
        <position position="650"/>
    </location>
</feature>
<protein>
    <recommendedName>
        <fullName evidence="3">histidine kinase</fullName>
        <ecNumber evidence="3">2.7.13.3</ecNumber>
    </recommendedName>
</protein>
<evidence type="ECO:0000256" key="15">
    <source>
        <dbReference type="SAM" id="Coils"/>
    </source>
</evidence>
<dbReference type="InterPro" id="IPR036641">
    <property type="entry name" value="HPT_dom_sf"/>
</dbReference>
<dbReference type="PROSITE" id="PS50109">
    <property type="entry name" value="HIS_KIN"/>
    <property type="match status" value="1"/>
</dbReference>
<keyword evidence="7" id="KW-0808">Transferase</keyword>
<dbReference type="Pfam" id="PF01627">
    <property type="entry name" value="Hpt"/>
    <property type="match status" value="1"/>
</dbReference>
<evidence type="ECO:0000256" key="14">
    <source>
        <dbReference type="PROSITE-ProRule" id="PRU00169"/>
    </source>
</evidence>
<feature type="coiled-coil region" evidence="15">
    <location>
        <begin position="226"/>
        <end position="253"/>
    </location>
</feature>
<dbReference type="InterPro" id="IPR005467">
    <property type="entry name" value="His_kinase_dom"/>
</dbReference>
<dbReference type="SUPFAM" id="SSF47384">
    <property type="entry name" value="Homodimeric domain of signal transducing histidine kinase"/>
    <property type="match status" value="1"/>
</dbReference>
<evidence type="ECO:0000256" key="8">
    <source>
        <dbReference type="ARBA" id="ARBA00022692"/>
    </source>
</evidence>
<evidence type="ECO:0000256" key="16">
    <source>
        <dbReference type="SAM" id="Phobius"/>
    </source>
</evidence>
<keyword evidence="10" id="KW-0547">Nucleotide-binding</keyword>
<dbReference type="KEGG" id="pej:FYC62_08600"/>
<dbReference type="CDD" id="cd17546">
    <property type="entry name" value="REC_hyHK_CKI1_RcsC-like"/>
    <property type="match status" value="1"/>
</dbReference>
<evidence type="ECO:0000256" key="3">
    <source>
        <dbReference type="ARBA" id="ARBA00012438"/>
    </source>
</evidence>
<dbReference type="SMART" id="SM00448">
    <property type="entry name" value="REC"/>
    <property type="match status" value="1"/>
</dbReference>
<evidence type="ECO:0000256" key="10">
    <source>
        <dbReference type="ARBA" id="ARBA00022840"/>
    </source>
</evidence>
<dbReference type="PRINTS" id="PR00344">
    <property type="entry name" value="BCTRLSENSOR"/>
</dbReference>
<dbReference type="InterPro" id="IPR001789">
    <property type="entry name" value="Sig_transdc_resp-reg_receiver"/>
</dbReference>
<dbReference type="GO" id="GO:0009927">
    <property type="term" value="F:histidine phosphotransfer kinase activity"/>
    <property type="evidence" value="ECO:0007669"/>
    <property type="project" value="TreeGrafter"/>
</dbReference>
<dbReference type="SMART" id="SM00387">
    <property type="entry name" value="HATPase_c"/>
    <property type="match status" value="1"/>
</dbReference>
<dbReference type="AlphaFoldDB" id="A0A5C0VIQ4"/>
<dbReference type="SUPFAM" id="SSF52172">
    <property type="entry name" value="CheY-like"/>
    <property type="match status" value="1"/>
</dbReference>
<dbReference type="Pfam" id="PF00072">
    <property type="entry name" value="Response_reg"/>
    <property type="match status" value="1"/>
</dbReference>
<dbReference type="GO" id="GO:0000155">
    <property type="term" value="F:phosphorelay sensor kinase activity"/>
    <property type="evidence" value="ECO:0007669"/>
    <property type="project" value="InterPro"/>
</dbReference>
<evidence type="ECO:0000256" key="5">
    <source>
        <dbReference type="ARBA" id="ARBA00022519"/>
    </source>
</evidence>
<keyword evidence="4" id="KW-1003">Cell membrane</keyword>
<evidence type="ECO:0000313" key="20">
    <source>
        <dbReference type="EMBL" id="QEK51712.1"/>
    </source>
</evidence>
<dbReference type="PROSITE" id="PS50110">
    <property type="entry name" value="RESPONSE_REGULATORY"/>
    <property type="match status" value="1"/>
</dbReference>
<reference evidence="20 21" key="1">
    <citation type="submission" date="2019-08" db="EMBL/GenBank/DDBJ databases">
        <title>Pedobacter sp. nov., isolated from Han river, South Korea.</title>
        <authorList>
            <person name="Lee D.-H."/>
            <person name="Kim Y.-S."/>
            <person name="Hwang E.-M."/>
            <person name="Le Tran T.C."/>
            <person name="Cha C.-J."/>
        </authorList>
    </citation>
    <scope>NUCLEOTIDE SEQUENCE [LARGE SCALE GENOMIC DNA]</scope>
    <source>
        <strain evidence="20 21">CJ43</strain>
    </source>
</reference>
<feature type="modified residue" description="Phosphohistidine" evidence="13">
    <location>
        <position position="782"/>
    </location>
</feature>
<evidence type="ECO:0000256" key="1">
    <source>
        <dbReference type="ARBA" id="ARBA00000085"/>
    </source>
</evidence>
<keyword evidence="10" id="KW-0067">ATP-binding</keyword>
<evidence type="ECO:0000259" key="18">
    <source>
        <dbReference type="PROSITE" id="PS50110"/>
    </source>
</evidence>
<keyword evidence="21" id="KW-1185">Reference proteome</keyword>
<name>A0A5C0VIQ4_9SPHI</name>
<dbReference type="FunFam" id="3.30.565.10:FF:000010">
    <property type="entry name" value="Sensor histidine kinase RcsC"/>
    <property type="match status" value="1"/>
</dbReference>
<keyword evidence="11 16" id="KW-1133">Transmembrane helix</keyword>
<dbReference type="CDD" id="cd00082">
    <property type="entry name" value="HisKA"/>
    <property type="match status" value="1"/>
</dbReference>